<dbReference type="InterPro" id="IPR010982">
    <property type="entry name" value="Lambda_DNA-bd_dom_sf"/>
</dbReference>
<keyword evidence="3" id="KW-1185">Reference proteome</keyword>
<dbReference type="Gene3D" id="1.10.260.40">
    <property type="entry name" value="lambda repressor-like DNA-binding domains"/>
    <property type="match status" value="1"/>
</dbReference>
<dbReference type="EMBL" id="JAGIOH010000001">
    <property type="protein sequence ID" value="MBP2404692.1"/>
    <property type="molecule type" value="Genomic_DNA"/>
</dbReference>
<proteinExistence type="predicted"/>
<name>A0ABS4Y7C6_9ACTN</name>
<comment type="caution">
    <text evidence="2">The sequence shown here is derived from an EMBL/GenBank/DDBJ whole genome shotgun (WGS) entry which is preliminary data.</text>
</comment>
<protein>
    <submittedName>
        <fullName evidence="2">Transcriptional regulator with XRE-family HTH domain</fullName>
    </submittedName>
</protein>
<accession>A0ABS4Y7C6</accession>
<feature type="domain" description="HTH cro/C1-type" evidence="1">
    <location>
        <begin position="3"/>
        <end position="59"/>
    </location>
</feature>
<dbReference type="SUPFAM" id="SSF47413">
    <property type="entry name" value="lambda repressor-like DNA-binding domains"/>
    <property type="match status" value="1"/>
</dbReference>
<organism evidence="2 3">
    <name type="scientific">Streptomyces syringium</name>
    <dbReference type="NCBI Taxonomy" id="76729"/>
    <lineage>
        <taxon>Bacteria</taxon>
        <taxon>Bacillati</taxon>
        <taxon>Actinomycetota</taxon>
        <taxon>Actinomycetes</taxon>
        <taxon>Kitasatosporales</taxon>
        <taxon>Streptomycetaceae</taxon>
        <taxon>Streptomyces</taxon>
    </lineage>
</organism>
<dbReference type="InterPro" id="IPR001387">
    <property type="entry name" value="Cro/C1-type_HTH"/>
</dbReference>
<dbReference type="GeneID" id="91571034"/>
<dbReference type="SMART" id="SM00530">
    <property type="entry name" value="HTH_XRE"/>
    <property type="match status" value="1"/>
</dbReference>
<dbReference type="Proteomes" id="UP001519291">
    <property type="component" value="Unassembled WGS sequence"/>
</dbReference>
<dbReference type="RefSeq" id="WP_307842088.1">
    <property type="nucleotide sequence ID" value="NZ_JAGIOH010000001.1"/>
</dbReference>
<evidence type="ECO:0000313" key="3">
    <source>
        <dbReference type="Proteomes" id="UP001519291"/>
    </source>
</evidence>
<dbReference type="CDD" id="cd00093">
    <property type="entry name" value="HTH_XRE"/>
    <property type="match status" value="1"/>
</dbReference>
<gene>
    <name evidence="2" type="ORF">JO379_004161</name>
</gene>
<dbReference type="Pfam" id="PF19054">
    <property type="entry name" value="DUF5753"/>
    <property type="match status" value="1"/>
</dbReference>
<evidence type="ECO:0000259" key="1">
    <source>
        <dbReference type="PROSITE" id="PS50943"/>
    </source>
</evidence>
<dbReference type="InterPro" id="IPR043917">
    <property type="entry name" value="DUF5753"/>
</dbReference>
<evidence type="ECO:0000313" key="2">
    <source>
        <dbReference type="EMBL" id="MBP2404692.1"/>
    </source>
</evidence>
<reference evidence="2 3" key="1">
    <citation type="submission" date="2021-03" db="EMBL/GenBank/DDBJ databases">
        <title>Sequencing the genomes of 1000 actinobacteria strains.</title>
        <authorList>
            <person name="Klenk H.-P."/>
        </authorList>
    </citation>
    <scope>NUCLEOTIDE SEQUENCE [LARGE SCALE GENOMIC DNA]</scope>
    <source>
        <strain evidence="2 3">DSM 41480</strain>
    </source>
</reference>
<dbReference type="Pfam" id="PF13560">
    <property type="entry name" value="HTH_31"/>
    <property type="match status" value="1"/>
</dbReference>
<dbReference type="PROSITE" id="PS50943">
    <property type="entry name" value="HTH_CROC1"/>
    <property type="match status" value="1"/>
</dbReference>
<sequence length="262" mass="29157">MKLRKLRIRAGWTQRELGDQIPVHHSQIAKYELGNETPSKDISDLMDKLLGADGDLSDLWVHVERFPHTDAYLKFKELEAKAAAMHKYLAHSVPGLLQTEAYAREMMSHALPWCTADEIEEKVAARLARRDVLAKSVPPLLWVVLDEAVIRRPVGGPSIMCEQLAYLLEASAAPNIEVQVLPFAAGSHAAMGSSVTVLSFDTGPNLVYLEGGALTDLVKDRKRVARYSHMYDRVHAMALSPAASVRWIEKAMEEIGTCQPYE</sequence>